<reference evidence="1" key="1">
    <citation type="submission" date="2020-01" db="EMBL/GenBank/DDBJ databases">
        <title>Development of genomics and gene disruption for Polysphondylium violaceum indicates a role for the polyketide synthase stlB in stalk morphogenesis.</title>
        <authorList>
            <person name="Narita B."/>
            <person name="Kawabe Y."/>
            <person name="Kin K."/>
            <person name="Saito T."/>
            <person name="Gibbs R."/>
            <person name="Kuspa A."/>
            <person name="Muzny D."/>
            <person name="Queller D."/>
            <person name="Richards S."/>
            <person name="Strassman J."/>
            <person name="Sucgang R."/>
            <person name="Worley K."/>
            <person name="Schaap P."/>
        </authorList>
    </citation>
    <scope>NUCLEOTIDE SEQUENCE</scope>
    <source>
        <strain evidence="1">QSvi11</strain>
    </source>
</reference>
<dbReference type="Proteomes" id="UP000695562">
    <property type="component" value="Unassembled WGS sequence"/>
</dbReference>
<name>A0A8J4UWL7_9MYCE</name>
<sequence>MTIFASLSSMSGSFKPTGNSAISKSIMSNKTGANNVACGGCGGYGDSSSYYYYYSSSSSSSTVQVQLNVNVGGLFGSGNSGCY</sequence>
<gene>
    <name evidence="1" type="ORF">CYY_008845</name>
</gene>
<proteinExistence type="predicted"/>
<dbReference type="AlphaFoldDB" id="A0A8J4UWL7"/>
<evidence type="ECO:0000313" key="1">
    <source>
        <dbReference type="EMBL" id="KAF2069840.1"/>
    </source>
</evidence>
<protein>
    <submittedName>
        <fullName evidence="1">Uncharacterized protein</fullName>
    </submittedName>
</protein>
<keyword evidence="2" id="KW-1185">Reference proteome</keyword>
<accession>A0A8J4UWL7</accession>
<dbReference type="EMBL" id="AJWJ01000587">
    <property type="protein sequence ID" value="KAF2069840.1"/>
    <property type="molecule type" value="Genomic_DNA"/>
</dbReference>
<organism evidence="1 2">
    <name type="scientific">Polysphondylium violaceum</name>
    <dbReference type="NCBI Taxonomy" id="133409"/>
    <lineage>
        <taxon>Eukaryota</taxon>
        <taxon>Amoebozoa</taxon>
        <taxon>Evosea</taxon>
        <taxon>Eumycetozoa</taxon>
        <taxon>Dictyostelia</taxon>
        <taxon>Dictyosteliales</taxon>
        <taxon>Dictyosteliaceae</taxon>
        <taxon>Polysphondylium</taxon>
    </lineage>
</organism>
<dbReference type="Pfam" id="PF05710">
    <property type="entry name" value="Coiled"/>
    <property type="match status" value="1"/>
</dbReference>
<comment type="caution">
    <text evidence="1">The sequence shown here is derived from an EMBL/GenBank/DDBJ whole genome shotgun (WGS) entry which is preliminary data.</text>
</comment>
<evidence type="ECO:0000313" key="2">
    <source>
        <dbReference type="Proteomes" id="UP000695562"/>
    </source>
</evidence>
<dbReference type="InterPro" id="IPR008455">
    <property type="entry name" value="HssA/B-related"/>
</dbReference>